<accession>A0A841JHB5</accession>
<dbReference type="PROSITE" id="PS00211">
    <property type="entry name" value="ABC_TRANSPORTER_1"/>
    <property type="match status" value="1"/>
</dbReference>
<dbReference type="PROSITE" id="PS50893">
    <property type="entry name" value="ABC_TRANSPORTER_2"/>
    <property type="match status" value="1"/>
</dbReference>
<evidence type="ECO:0000256" key="3">
    <source>
        <dbReference type="ARBA" id="ARBA00022692"/>
    </source>
</evidence>
<evidence type="ECO:0000256" key="6">
    <source>
        <dbReference type="ARBA" id="ARBA00022989"/>
    </source>
</evidence>
<dbReference type="InterPro" id="IPR036640">
    <property type="entry name" value="ABC1_TM_sf"/>
</dbReference>
<keyword evidence="6 8" id="KW-1133">Transmembrane helix</keyword>
<feature type="transmembrane region" description="Helical" evidence="8">
    <location>
        <begin position="247"/>
        <end position="266"/>
    </location>
</feature>
<proteinExistence type="predicted"/>
<dbReference type="InterPro" id="IPR017871">
    <property type="entry name" value="ABC_transporter-like_CS"/>
</dbReference>
<keyword evidence="2" id="KW-0813">Transport</keyword>
<dbReference type="NCBIfam" id="TIGR01194">
    <property type="entry name" value="cyc_pep_trnsptr"/>
    <property type="match status" value="1"/>
</dbReference>
<dbReference type="PANTHER" id="PTHR43553:SF11">
    <property type="entry name" value="ABC TRANSPORTER ATP-BINDING_PERMEASE PROTEIN YOJI"/>
    <property type="match status" value="1"/>
</dbReference>
<dbReference type="Proteomes" id="UP000548326">
    <property type="component" value="Unassembled WGS sequence"/>
</dbReference>
<dbReference type="Gene3D" id="3.40.50.300">
    <property type="entry name" value="P-loop containing nucleotide triphosphate hydrolases"/>
    <property type="match status" value="1"/>
</dbReference>
<evidence type="ECO:0000256" key="8">
    <source>
        <dbReference type="SAM" id="Phobius"/>
    </source>
</evidence>
<sequence length="557" mass="63079">MKKILKIVLPSIGVVGLIRYCLLGITTGLFNFLFINGVTRILGKLSEGSLKAFNLKYLGAFVLIIILIIGLRKIFSSLMIKLSQKVFWQLRRGILQLVLKAKYRQLVLNKDQIHAVILGDIYVLTEASMSIVGFFTSLILSISCLIYLASISFILFLLTIITSALGIIVYYLGSKKSSVDFENARNLEHRFVISLDEILGGFKEIYMGPEKGKAIYSEKIIPVSEDAIKSNVLAYSGFLNNQITGQILFYILITTILMVFSIILNIKSSEIVSFIFTLLYLLNSIETIMVLLPALIKANVAADHLMDLKDDLEYSVSDDNPRPEPICKEDFLSIKIKDLEFSYAGQSDPFKIGPIDFSINKGDVIFIYGGNGSGKTTFLYSVLGLNEVKAGTMWLNDILIEKARMSVYRSAFAVVFSDFYLFKEFYGLKHFDADKWNYYLKLFELNEKVKINENSFSTVDLSAGQKKRLALIGAILENKPIIVMDEWAADQDPYFRQKFYMQIIPILKSHGFTVIAITHDDKYYHCADKLYKMDFGTLQIASFNGDVRHFDNKPLEI</sequence>
<evidence type="ECO:0000259" key="10">
    <source>
        <dbReference type="PROSITE" id="PS50929"/>
    </source>
</evidence>
<feature type="transmembrane region" description="Helical" evidence="8">
    <location>
        <begin position="127"/>
        <end position="148"/>
    </location>
</feature>
<comment type="subcellular location">
    <subcellularLocation>
        <location evidence="1">Cell membrane</location>
        <topology evidence="1">Multi-pass membrane protein</topology>
    </subcellularLocation>
</comment>
<evidence type="ECO:0000256" key="1">
    <source>
        <dbReference type="ARBA" id="ARBA00004651"/>
    </source>
</evidence>
<dbReference type="GO" id="GO:0140359">
    <property type="term" value="F:ABC-type transporter activity"/>
    <property type="evidence" value="ECO:0007669"/>
    <property type="project" value="InterPro"/>
</dbReference>
<dbReference type="GO" id="GO:0016887">
    <property type="term" value="F:ATP hydrolysis activity"/>
    <property type="evidence" value="ECO:0007669"/>
    <property type="project" value="InterPro"/>
</dbReference>
<dbReference type="RefSeq" id="WP_183586702.1">
    <property type="nucleotide sequence ID" value="NZ_JACHCA010000004.1"/>
</dbReference>
<evidence type="ECO:0000313" key="12">
    <source>
        <dbReference type="Proteomes" id="UP000548326"/>
    </source>
</evidence>
<evidence type="ECO:0000256" key="2">
    <source>
        <dbReference type="ARBA" id="ARBA00022448"/>
    </source>
</evidence>
<evidence type="ECO:0000313" key="11">
    <source>
        <dbReference type="EMBL" id="MBB6127421.1"/>
    </source>
</evidence>
<dbReference type="Pfam" id="PF00005">
    <property type="entry name" value="ABC_tran"/>
    <property type="match status" value="1"/>
</dbReference>
<feature type="transmembrane region" description="Helical" evidence="8">
    <location>
        <begin position="55"/>
        <end position="75"/>
    </location>
</feature>
<evidence type="ECO:0000256" key="5">
    <source>
        <dbReference type="ARBA" id="ARBA00022840"/>
    </source>
</evidence>
<dbReference type="SUPFAM" id="SSF90123">
    <property type="entry name" value="ABC transporter transmembrane region"/>
    <property type="match status" value="1"/>
</dbReference>
<dbReference type="SUPFAM" id="SSF52540">
    <property type="entry name" value="P-loop containing nucleoside triphosphate hydrolases"/>
    <property type="match status" value="1"/>
</dbReference>
<dbReference type="GO" id="GO:0043190">
    <property type="term" value="C:ATP-binding cassette (ABC) transporter complex"/>
    <property type="evidence" value="ECO:0007669"/>
    <property type="project" value="TreeGrafter"/>
</dbReference>
<keyword evidence="4" id="KW-0547">Nucleotide-binding</keyword>
<dbReference type="GO" id="GO:0015833">
    <property type="term" value="P:peptide transport"/>
    <property type="evidence" value="ECO:0007669"/>
    <property type="project" value="InterPro"/>
</dbReference>
<dbReference type="PROSITE" id="PS50929">
    <property type="entry name" value="ABC_TM1F"/>
    <property type="match status" value="1"/>
</dbReference>
<name>A0A841JHB5_9SPHI</name>
<keyword evidence="3 8" id="KW-0812">Transmembrane</keyword>
<feature type="transmembrane region" description="Helical" evidence="8">
    <location>
        <begin position="272"/>
        <end position="296"/>
    </location>
</feature>
<feature type="domain" description="ABC transporter" evidence="9">
    <location>
        <begin position="334"/>
        <end position="557"/>
    </location>
</feature>
<dbReference type="SMART" id="SM00382">
    <property type="entry name" value="AAA"/>
    <property type="match status" value="1"/>
</dbReference>
<reference evidence="11 12" key="1">
    <citation type="submission" date="2020-08" db="EMBL/GenBank/DDBJ databases">
        <title>Genomic Encyclopedia of Type Strains, Phase IV (KMG-V): Genome sequencing to study the core and pangenomes of soil and plant-associated prokaryotes.</title>
        <authorList>
            <person name="Whitman W."/>
        </authorList>
    </citation>
    <scope>NUCLEOTIDE SEQUENCE [LARGE SCALE GENOMIC DNA]</scope>
    <source>
        <strain evidence="11 12">MP601</strain>
    </source>
</reference>
<dbReference type="InterPro" id="IPR011527">
    <property type="entry name" value="ABC1_TM_dom"/>
</dbReference>
<protein>
    <submittedName>
        <fullName evidence="11">Putative ATP-binding cassette transporter</fullName>
    </submittedName>
</protein>
<dbReference type="InterPro" id="IPR027417">
    <property type="entry name" value="P-loop_NTPase"/>
</dbReference>
<organism evidence="11 12">
    <name type="scientific">Mucilaginibacter lappiensis</name>
    <dbReference type="NCBI Taxonomy" id="354630"/>
    <lineage>
        <taxon>Bacteria</taxon>
        <taxon>Pseudomonadati</taxon>
        <taxon>Bacteroidota</taxon>
        <taxon>Sphingobacteriia</taxon>
        <taxon>Sphingobacteriales</taxon>
        <taxon>Sphingobacteriaceae</taxon>
        <taxon>Mucilaginibacter</taxon>
    </lineage>
</organism>
<dbReference type="InterPro" id="IPR005898">
    <property type="entry name" value="Cyc_pep_transpt_SyrD/YojI"/>
</dbReference>
<dbReference type="EMBL" id="JACHCA010000004">
    <property type="protein sequence ID" value="MBB6127421.1"/>
    <property type="molecule type" value="Genomic_DNA"/>
</dbReference>
<dbReference type="InterPro" id="IPR003593">
    <property type="entry name" value="AAA+_ATPase"/>
</dbReference>
<evidence type="ECO:0000256" key="7">
    <source>
        <dbReference type="ARBA" id="ARBA00023136"/>
    </source>
</evidence>
<dbReference type="PANTHER" id="PTHR43553">
    <property type="entry name" value="HEAVY METAL TRANSPORTER"/>
    <property type="match status" value="1"/>
</dbReference>
<feature type="transmembrane region" description="Helical" evidence="8">
    <location>
        <begin position="12"/>
        <end position="35"/>
    </location>
</feature>
<keyword evidence="5 11" id="KW-0067">ATP-binding</keyword>
<evidence type="ECO:0000256" key="4">
    <source>
        <dbReference type="ARBA" id="ARBA00022741"/>
    </source>
</evidence>
<dbReference type="Gene3D" id="1.20.1560.10">
    <property type="entry name" value="ABC transporter type 1, transmembrane domain"/>
    <property type="match status" value="1"/>
</dbReference>
<gene>
    <name evidence="11" type="ORF">HDF22_001529</name>
</gene>
<evidence type="ECO:0000259" key="9">
    <source>
        <dbReference type="PROSITE" id="PS50893"/>
    </source>
</evidence>
<dbReference type="InterPro" id="IPR050095">
    <property type="entry name" value="ECF_ABC_transporter_ATP-bd"/>
</dbReference>
<dbReference type="GO" id="GO:0005524">
    <property type="term" value="F:ATP binding"/>
    <property type="evidence" value="ECO:0007669"/>
    <property type="project" value="UniProtKB-KW"/>
</dbReference>
<dbReference type="AlphaFoldDB" id="A0A841JHB5"/>
<feature type="transmembrane region" description="Helical" evidence="8">
    <location>
        <begin position="154"/>
        <end position="173"/>
    </location>
</feature>
<feature type="domain" description="ABC transmembrane type-1" evidence="10">
    <location>
        <begin position="22"/>
        <end position="297"/>
    </location>
</feature>
<dbReference type="InterPro" id="IPR003439">
    <property type="entry name" value="ABC_transporter-like_ATP-bd"/>
</dbReference>
<comment type="caution">
    <text evidence="11">The sequence shown here is derived from an EMBL/GenBank/DDBJ whole genome shotgun (WGS) entry which is preliminary data.</text>
</comment>
<keyword evidence="7 8" id="KW-0472">Membrane</keyword>
<dbReference type="GO" id="GO:1904680">
    <property type="term" value="F:peptide transmembrane transporter activity"/>
    <property type="evidence" value="ECO:0007669"/>
    <property type="project" value="InterPro"/>
</dbReference>